<dbReference type="Gene3D" id="3.40.50.150">
    <property type="entry name" value="Vaccinia Virus protein VP39"/>
    <property type="match status" value="1"/>
</dbReference>
<proteinExistence type="predicted"/>
<sequence length="249" mass="28740">MNEMELMMHLHLNNDRQGPGSEEMTRLALDIARVDKATCYRMADLGCGTGAQTLTLAQELQGEIVAVDLFETFLEKMQERIHNAHLKASVTSLAASIDHLPFAEGEFDIIWSEGAVYNIGFRKGAGYWKNFLKEGGILAVSELSWTTGSRPNELEQFWKEAYPEVDTVSNKIRVLEDLGYKVLGHFILPEYCWMENYYLPLLERHPSFMKEFGHLEVARNIVSMDKQEVDFYKQYKDYYSYGFYIAQKM</sequence>
<evidence type="ECO:0000259" key="1">
    <source>
        <dbReference type="Pfam" id="PF13649"/>
    </source>
</evidence>
<dbReference type="EMBL" id="JACJMO010000009">
    <property type="protein sequence ID" value="MBM6857565.1"/>
    <property type="molecule type" value="Genomic_DNA"/>
</dbReference>
<dbReference type="PANTHER" id="PTHR44068">
    <property type="entry name" value="ZGC:194242"/>
    <property type="match status" value="1"/>
</dbReference>
<keyword evidence="3" id="KW-1185">Reference proteome</keyword>
<dbReference type="PANTHER" id="PTHR44068:SF11">
    <property type="entry name" value="GERANYL DIPHOSPHATE 2-C-METHYLTRANSFERASE"/>
    <property type="match status" value="1"/>
</dbReference>
<keyword evidence="2" id="KW-0808">Transferase</keyword>
<dbReference type="InterPro" id="IPR041698">
    <property type="entry name" value="Methyltransf_25"/>
</dbReference>
<feature type="domain" description="Methyltransferase" evidence="1">
    <location>
        <begin position="44"/>
        <end position="136"/>
    </location>
</feature>
<dbReference type="AlphaFoldDB" id="A0AA41DBK7"/>
<dbReference type="GO" id="GO:0032259">
    <property type="term" value="P:methylation"/>
    <property type="evidence" value="ECO:0007669"/>
    <property type="project" value="UniProtKB-KW"/>
</dbReference>
<dbReference type="RefSeq" id="WP_246593183.1">
    <property type="nucleotide sequence ID" value="NZ_JAAZTS010000010.1"/>
</dbReference>
<protein>
    <submittedName>
        <fullName evidence="2">Class I SAM-dependent methyltransferase</fullName>
    </submittedName>
</protein>
<dbReference type="InterPro" id="IPR050447">
    <property type="entry name" value="Erg6_SMT_methyltransf"/>
</dbReference>
<dbReference type="CDD" id="cd02440">
    <property type="entry name" value="AdoMet_MTases"/>
    <property type="match status" value="1"/>
</dbReference>
<dbReference type="SUPFAM" id="SSF53335">
    <property type="entry name" value="S-adenosyl-L-methionine-dependent methyltransferases"/>
    <property type="match status" value="1"/>
</dbReference>
<comment type="caution">
    <text evidence="2">The sequence shown here is derived from an EMBL/GenBank/DDBJ whole genome shotgun (WGS) entry which is preliminary data.</text>
</comment>
<evidence type="ECO:0000313" key="3">
    <source>
        <dbReference type="Proteomes" id="UP000698924"/>
    </source>
</evidence>
<keyword evidence="2" id="KW-0489">Methyltransferase</keyword>
<reference evidence="2 3" key="1">
    <citation type="journal article" date="2021" name="Sci. Rep.">
        <title>The distribution of antibiotic resistance genes in chicken gut microbiota commensals.</title>
        <authorList>
            <person name="Juricova H."/>
            <person name="Matiasovicova J."/>
            <person name="Kubasova T."/>
            <person name="Cejkova D."/>
            <person name="Rychlik I."/>
        </authorList>
    </citation>
    <scope>NUCLEOTIDE SEQUENCE [LARGE SCALE GENOMIC DNA]</scope>
    <source>
        <strain evidence="2 3">An421</strain>
    </source>
</reference>
<accession>A0AA41DBK7</accession>
<evidence type="ECO:0000313" key="2">
    <source>
        <dbReference type="EMBL" id="MBM6857565.1"/>
    </source>
</evidence>
<dbReference type="GO" id="GO:0008168">
    <property type="term" value="F:methyltransferase activity"/>
    <property type="evidence" value="ECO:0007669"/>
    <property type="project" value="UniProtKB-KW"/>
</dbReference>
<dbReference type="Proteomes" id="UP000698924">
    <property type="component" value="Unassembled WGS sequence"/>
</dbReference>
<organism evidence="2 3">
    <name type="scientific">Caecibacteroides pullorum</name>
    <dbReference type="NCBI Taxonomy" id="2725562"/>
    <lineage>
        <taxon>Bacteria</taxon>
        <taxon>Pseudomonadati</taxon>
        <taxon>Bacteroidota</taxon>
        <taxon>Bacteroidia</taxon>
        <taxon>Bacteroidales</taxon>
        <taxon>Bacteroidaceae</taxon>
        <taxon>Caecibacteroides</taxon>
    </lineage>
</organism>
<gene>
    <name evidence="2" type="ORF">H6D15_08145</name>
</gene>
<dbReference type="InterPro" id="IPR029063">
    <property type="entry name" value="SAM-dependent_MTases_sf"/>
</dbReference>
<dbReference type="Pfam" id="PF13649">
    <property type="entry name" value="Methyltransf_25"/>
    <property type="match status" value="1"/>
</dbReference>
<name>A0AA41DBK7_9BACT</name>